<dbReference type="GO" id="GO:0043651">
    <property type="term" value="P:linoleic acid metabolic process"/>
    <property type="evidence" value="ECO:0007669"/>
    <property type="project" value="UniProtKB-ARBA"/>
</dbReference>
<dbReference type="PROSITE" id="PS51393">
    <property type="entry name" value="LIPOXYGENASE_3"/>
    <property type="match status" value="1"/>
</dbReference>
<dbReference type="Proteomes" id="UP000467700">
    <property type="component" value="Unassembled WGS sequence"/>
</dbReference>
<reference evidence="7" key="1">
    <citation type="submission" date="2019-01" db="EMBL/GenBank/DDBJ databases">
        <title>A new lipoxygenase from the agaric fungus Agrocybe aegerita: biochemical characterization and kinetic properties.</title>
        <authorList>
            <person name="Ruehl M."/>
            <person name="Karrer D."/>
        </authorList>
    </citation>
    <scope>NUCLEOTIDE SEQUENCE</scope>
</reference>
<dbReference type="PANTHER" id="PTHR11771">
    <property type="entry name" value="LIPOXYGENASE"/>
    <property type="match status" value="1"/>
</dbReference>
<evidence type="ECO:0000256" key="4">
    <source>
        <dbReference type="ARBA" id="ARBA00023002"/>
    </source>
</evidence>
<dbReference type="GO" id="GO:0016702">
    <property type="term" value="F:oxidoreductase activity, acting on single donors with incorporation of molecular oxygen, incorporation of two atoms of oxygen"/>
    <property type="evidence" value="ECO:0007669"/>
    <property type="project" value="InterPro"/>
</dbReference>
<evidence type="ECO:0000313" key="6">
    <source>
        <dbReference type="EMBL" id="CAA7262624.1"/>
    </source>
</evidence>
<evidence type="ECO:0000313" key="7">
    <source>
        <dbReference type="EMBL" id="QCG75867.1"/>
    </source>
</evidence>
<reference evidence="6 8" key="2">
    <citation type="submission" date="2020-01" db="EMBL/GenBank/DDBJ databases">
        <authorList>
            <person name="Gupta K D."/>
        </authorList>
    </citation>
    <scope>NUCLEOTIDE SEQUENCE [LARGE SCALE GENOMIC DNA]</scope>
</reference>
<dbReference type="SUPFAM" id="SSF48484">
    <property type="entry name" value="Lipoxigenase"/>
    <property type="match status" value="1"/>
</dbReference>
<dbReference type="InterPro" id="IPR000907">
    <property type="entry name" value="LipOase"/>
</dbReference>
<dbReference type="Pfam" id="PF00305">
    <property type="entry name" value="Lipoxygenase"/>
    <property type="match status" value="1"/>
</dbReference>
<dbReference type="GO" id="GO:0034440">
    <property type="term" value="P:lipid oxidation"/>
    <property type="evidence" value="ECO:0007669"/>
    <property type="project" value="InterPro"/>
</dbReference>
<keyword evidence="2" id="KW-0479">Metal-binding</keyword>
<dbReference type="AlphaFoldDB" id="A0A4D6T4S4"/>
<evidence type="ECO:0000256" key="1">
    <source>
        <dbReference type="ARBA" id="ARBA00021175"/>
    </source>
</evidence>
<evidence type="ECO:0000259" key="5">
    <source>
        <dbReference type="PROSITE" id="PS51393"/>
    </source>
</evidence>
<dbReference type="Gene3D" id="1.20.245.10">
    <property type="entry name" value="Lipoxygenase-1, Domain 5"/>
    <property type="match status" value="1"/>
</dbReference>
<proteinExistence type="evidence at transcript level"/>
<dbReference type="Gene3D" id="3.10.450.60">
    <property type="match status" value="1"/>
</dbReference>
<keyword evidence="8" id="KW-1185">Reference proteome</keyword>
<name>A0A4D6T4S4_CYCAE</name>
<dbReference type="EMBL" id="MK451709">
    <property type="protein sequence ID" value="QCG75867.1"/>
    <property type="molecule type" value="mRNA"/>
</dbReference>
<organism evidence="7">
    <name type="scientific">Cyclocybe aegerita</name>
    <name type="common">Black poplar mushroom</name>
    <name type="synonym">Agrocybe aegerita</name>
    <dbReference type="NCBI Taxonomy" id="1973307"/>
    <lineage>
        <taxon>Eukaryota</taxon>
        <taxon>Fungi</taxon>
        <taxon>Dikarya</taxon>
        <taxon>Basidiomycota</taxon>
        <taxon>Agaricomycotina</taxon>
        <taxon>Agaricomycetes</taxon>
        <taxon>Agaricomycetidae</taxon>
        <taxon>Agaricales</taxon>
        <taxon>Agaricineae</taxon>
        <taxon>Bolbitiaceae</taxon>
        <taxon>Cyclocybe</taxon>
    </lineage>
</organism>
<dbReference type="InterPro" id="IPR036226">
    <property type="entry name" value="LipOase_C_sf"/>
</dbReference>
<dbReference type="OrthoDB" id="407298at2759"/>
<sequence>MVMPFGLPRPLDAIGTVAAIGTGIVSTTVHDAVDAVETVAAIGTGIVATTVHDAVDLGARLATLPYMGRRNLPTTYHDALEYSVEGYKQMRYLLDWFFDIAEFQPSSGPVNAVGDLVTTAVNEANLAIKRVRYNWAHNGDFPPHLLIVPVGQFAHDSIHLFKFTRLFDTIKALFPFIPDFDFFKSMAPPSFASVQYLFTRNKLLHYSPSKPLGGNMYTAENVGLREDWFTDAVFAQQQFTGVNPCTITAASQSWIQAFTQAARDQGNRSAAKLFTSSTNKFYVQDCSYFREAAGMTPTEAIYSNDKSSHRYGCASVSLFHLLPTGKLHPIAIILDWKGSIDPNVSVTIFNRRLSPSLIPAVSLLEEASDWPWRYAKMCAQASDWVRHEVGVHLTLTHLVEEAIIVAAQRSLPDSHIVHTLLSPHWLRTLSLNSMARMILVPDMIAALAPFKLTEIKALCNYTYHSFDFAGHYIPEDLKNRGFDVAHFDNPFGQFHNYAYARDMAKMWDVMHKFVGSALSAHYKGSDAEVRADKYVADFCAEMQSSVGGQMPQFPTVKTLADLVDVVTMCIHIAAPQHTSINYLQQYYLTYVPSRPSALFAPPPTSLRELTAYKEADVLKALPLQSRNTWLLMAQVPYLLSAEVEPENNIVSYAKNASKSWNPAISQAAKVLQEDVKALEESFKAISAQMDDQGTKYAVLDPNVMATSILI</sequence>
<accession>A0A4D6T4S4</accession>
<dbReference type="GO" id="GO:0046872">
    <property type="term" value="F:metal ion binding"/>
    <property type="evidence" value="ECO:0007669"/>
    <property type="project" value="UniProtKB-KW"/>
</dbReference>
<evidence type="ECO:0000256" key="2">
    <source>
        <dbReference type="ARBA" id="ARBA00022723"/>
    </source>
</evidence>
<evidence type="ECO:0000256" key="3">
    <source>
        <dbReference type="ARBA" id="ARBA00022964"/>
    </source>
</evidence>
<dbReference type="EMBL" id="CACVBS010000036">
    <property type="protein sequence ID" value="CAA7262624.1"/>
    <property type="molecule type" value="Genomic_DNA"/>
</dbReference>
<keyword evidence="4 7" id="KW-0560">Oxidoreductase</keyword>
<protein>
    <recommendedName>
        <fullName evidence="1">Manganese lipoxygenase</fullName>
    </recommendedName>
</protein>
<feature type="domain" description="Lipoxygenase" evidence="5">
    <location>
        <begin position="106"/>
        <end position="710"/>
    </location>
</feature>
<keyword evidence="3" id="KW-0223">Dioxygenase</keyword>
<gene>
    <name evidence="7" type="primary">lox4</name>
    <name evidence="6" type="ORF">AAE3_LOCUS4968</name>
</gene>
<evidence type="ECO:0000313" key="8">
    <source>
        <dbReference type="Proteomes" id="UP000467700"/>
    </source>
</evidence>
<dbReference type="InterPro" id="IPR013819">
    <property type="entry name" value="LipOase_C"/>
</dbReference>